<dbReference type="InterPro" id="IPR013078">
    <property type="entry name" value="His_Pase_superF_clade-1"/>
</dbReference>
<accession>A0A2S0MF27</accession>
<dbReference type="PANTHER" id="PTHR48100">
    <property type="entry name" value="BROAD-SPECIFICITY PHOSPHATASE YOR283W-RELATED"/>
    <property type="match status" value="1"/>
</dbReference>
<evidence type="ECO:0000313" key="1">
    <source>
        <dbReference type="EMBL" id="AVO34478.1"/>
    </source>
</evidence>
<evidence type="ECO:0000313" key="2">
    <source>
        <dbReference type="Proteomes" id="UP000239709"/>
    </source>
</evidence>
<dbReference type="GO" id="GO:0016791">
    <property type="term" value="F:phosphatase activity"/>
    <property type="evidence" value="ECO:0007669"/>
    <property type="project" value="TreeGrafter"/>
</dbReference>
<dbReference type="KEGG" id="otk:C6570_09765"/>
<dbReference type="EMBL" id="CP027666">
    <property type="protein sequence ID" value="AVO34478.1"/>
    <property type="molecule type" value="Genomic_DNA"/>
</dbReference>
<dbReference type="Gene3D" id="3.40.50.1240">
    <property type="entry name" value="Phosphoglycerate mutase-like"/>
    <property type="match status" value="1"/>
</dbReference>
<reference evidence="1 2" key="1">
    <citation type="submission" date="2018-03" db="EMBL/GenBank/DDBJ databases">
        <title>Genome sequencing of Ottowia sp.</title>
        <authorList>
            <person name="Kim S.-J."/>
            <person name="Heo J."/>
            <person name="Kwon S.-W."/>
        </authorList>
    </citation>
    <scope>NUCLEOTIDE SEQUENCE [LARGE SCALE GENOMIC DNA]</scope>
    <source>
        <strain evidence="1 2">KADR8-3</strain>
    </source>
</reference>
<protein>
    <submittedName>
        <fullName evidence="1">Phosphoglycerate kinase</fullName>
    </submittedName>
</protein>
<dbReference type="SMART" id="SM00855">
    <property type="entry name" value="PGAM"/>
    <property type="match status" value="1"/>
</dbReference>
<dbReference type="PANTHER" id="PTHR48100:SF1">
    <property type="entry name" value="HISTIDINE PHOSPHATASE FAMILY PROTEIN-RELATED"/>
    <property type="match status" value="1"/>
</dbReference>
<dbReference type="Proteomes" id="UP000239709">
    <property type="component" value="Chromosome"/>
</dbReference>
<proteinExistence type="predicted"/>
<sequence>MTALWLVRHAPVIAPPGMCYGATDLPADADATLEAAQTLAQSLPQGVRLRSSPLQRCERLALALCALRPDLTLITDPRLREMDFGAWEAQPWDAVPRAAFDAWTADFAHGRPGGHGESVAEVMARVGAAWDEARQSGGDTLWVTHAGVMRAALLWSRGVRLPATAADWPREVLGFGQVIQLDLG</sequence>
<dbReference type="InterPro" id="IPR050275">
    <property type="entry name" value="PGM_Phosphatase"/>
</dbReference>
<organism evidence="1 2">
    <name type="scientific">Ottowia oryzae</name>
    <dbReference type="NCBI Taxonomy" id="2109914"/>
    <lineage>
        <taxon>Bacteria</taxon>
        <taxon>Pseudomonadati</taxon>
        <taxon>Pseudomonadota</taxon>
        <taxon>Betaproteobacteria</taxon>
        <taxon>Burkholderiales</taxon>
        <taxon>Comamonadaceae</taxon>
        <taxon>Ottowia</taxon>
    </lineage>
</organism>
<keyword evidence="2" id="KW-1185">Reference proteome</keyword>
<dbReference type="OrthoDB" id="5296884at2"/>
<dbReference type="GO" id="GO:0016301">
    <property type="term" value="F:kinase activity"/>
    <property type="evidence" value="ECO:0007669"/>
    <property type="project" value="UniProtKB-KW"/>
</dbReference>
<dbReference type="Pfam" id="PF00300">
    <property type="entry name" value="His_Phos_1"/>
    <property type="match status" value="1"/>
</dbReference>
<dbReference type="SUPFAM" id="SSF53254">
    <property type="entry name" value="Phosphoglycerate mutase-like"/>
    <property type="match status" value="1"/>
</dbReference>
<gene>
    <name evidence="1" type="ORF">C6570_09765</name>
</gene>
<dbReference type="CDD" id="cd07067">
    <property type="entry name" value="HP_PGM_like"/>
    <property type="match status" value="1"/>
</dbReference>
<name>A0A2S0MF27_9BURK</name>
<dbReference type="InterPro" id="IPR029033">
    <property type="entry name" value="His_PPase_superfam"/>
</dbReference>
<dbReference type="GO" id="GO:0005737">
    <property type="term" value="C:cytoplasm"/>
    <property type="evidence" value="ECO:0007669"/>
    <property type="project" value="TreeGrafter"/>
</dbReference>
<dbReference type="AlphaFoldDB" id="A0A2S0MF27"/>
<dbReference type="RefSeq" id="WP_106703031.1">
    <property type="nucleotide sequence ID" value="NZ_CP027666.1"/>
</dbReference>
<keyword evidence="1" id="KW-0418">Kinase</keyword>
<keyword evidence="1" id="KW-0808">Transferase</keyword>